<dbReference type="GO" id="GO:0051539">
    <property type="term" value="F:4 iron, 4 sulfur cluster binding"/>
    <property type="evidence" value="ECO:0007669"/>
    <property type="project" value="UniProtKB-KW"/>
</dbReference>
<keyword evidence="3" id="KW-0408">Iron</keyword>
<feature type="domain" description="4Fe-4S ferredoxin-type" evidence="5">
    <location>
        <begin position="206"/>
        <end position="233"/>
    </location>
</feature>
<dbReference type="Gene3D" id="3.30.70.20">
    <property type="match status" value="1"/>
</dbReference>
<evidence type="ECO:0000256" key="3">
    <source>
        <dbReference type="ARBA" id="ARBA00023004"/>
    </source>
</evidence>
<dbReference type="InterPro" id="IPR017896">
    <property type="entry name" value="4Fe4S_Fe-S-bd"/>
</dbReference>
<reference evidence="6" key="1">
    <citation type="journal article" date="2021" name="PeerJ">
        <title>Extensive microbial diversity within the chicken gut microbiome revealed by metagenomics and culture.</title>
        <authorList>
            <person name="Gilroy R."/>
            <person name="Ravi A."/>
            <person name="Getino M."/>
            <person name="Pursley I."/>
            <person name="Horton D.L."/>
            <person name="Alikhan N.F."/>
            <person name="Baker D."/>
            <person name="Gharbi K."/>
            <person name="Hall N."/>
            <person name="Watson M."/>
            <person name="Adriaenssens E.M."/>
            <person name="Foster-Nyarko E."/>
            <person name="Jarju S."/>
            <person name="Secka A."/>
            <person name="Antonio M."/>
            <person name="Oren A."/>
            <person name="Chaudhuri R.R."/>
            <person name="La Ragione R."/>
            <person name="Hildebrand F."/>
            <person name="Pallen M.J."/>
        </authorList>
    </citation>
    <scope>NUCLEOTIDE SEQUENCE</scope>
    <source>
        <strain evidence="6">ChiHjej9B8-1298</strain>
    </source>
</reference>
<dbReference type="PANTHER" id="PTHR24960">
    <property type="entry name" value="PHOTOSYSTEM I IRON-SULFUR CENTER-RELATED"/>
    <property type="match status" value="1"/>
</dbReference>
<dbReference type="Pfam" id="PF13187">
    <property type="entry name" value="Fer4_9"/>
    <property type="match status" value="1"/>
</dbReference>
<dbReference type="InterPro" id="IPR017900">
    <property type="entry name" value="4Fe4S_Fe_S_CS"/>
</dbReference>
<dbReference type="PROSITE" id="PS51379">
    <property type="entry name" value="4FE4S_FER_2"/>
    <property type="match status" value="2"/>
</dbReference>
<dbReference type="SUPFAM" id="SSF52218">
    <property type="entry name" value="Flavoproteins"/>
    <property type="match status" value="1"/>
</dbReference>
<keyword evidence="4" id="KW-0411">Iron-sulfur</keyword>
<feature type="domain" description="4Fe-4S ferredoxin-type" evidence="5">
    <location>
        <begin position="177"/>
        <end position="205"/>
    </location>
</feature>
<reference evidence="6" key="2">
    <citation type="submission" date="2021-04" db="EMBL/GenBank/DDBJ databases">
        <authorList>
            <person name="Gilroy R."/>
        </authorList>
    </citation>
    <scope>NUCLEOTIDE SEQUENCE</scope>
    <source>
        <strain evidence="6">ChiHjej9B8-1298</strain>
    </source>
</reference>
<organism evidence="6 7">
    <name type="scientific">Candidatus Bacteroides merdigallinarum</name>
    <dbReference type="NCBI Taxonomy" id="2838473"/>
    <lineage>
        <taxon>Bacteria</taxon>
        <taxon>Pseudomonadati</taxon>
        <taxon>Bacteroidota</taxon>
        <taxon>Bacteroidia</taxon>
        <taxon>Bacteroidales</taxon>
        <taxon>Bacteroidaceae</taxon>
        <taxon>Bacteroides</taxon>
    </lineage>
</organism>
<dbReference type="EMBL" id="DXBX01000030">
    <property type="protein sequence ID" value="HIZ32724.1"/>
    <property type="molecule type" value="Genomic_DNA"/>
</dbReference>
<evidence type="ECO:0000256" key="1">
    <source>
        <dbReference type="ARBA" id="ARBA00022485"/>
    </source>
</evidence>
<dbReference type="AlphaFoldDB" id="A0A9D2J1W9"/>
<proteinExistence type="predicted"/>
<evidence type="ECO:0000313" key="7">
    <source>
        <dbReference type="Proteomes" id="UP000824028"/>
    </source>
</evidence>
<protein>
    <submittedName>
        <fullName evidence="6">EFR1 family ferrodoxin</fullName>
    </submittedName>
</protein>
<keyword evidence="2" id="KW-0479">Metal-binding</keyword>
<evidence type="ECO:0000256" key="4">
    <source>
        <dbReference type="ARBA" id="ARBA00023014"/>
    </source>
</evidence>
<evidence type="ECO:0000313" key="6">
    <source>
        <dbReference type="EMBL" id="HIZ32724.1"/>
    </source>
</evidence>
<dbReference type="InterPro" id="IPR029039">
    <property type="entry name" value="Flavoprotein-like_sf"/>
</dbReference>
<dbReference type="NCBIfam" id="NF038196">
    <property type="entry name" value="ferrodoxin_EFR1"/>
    <property type="match status" value="1"/>
</dbReference>
<dbReference type="InterPro" id="IPR047964">
    <property type="entry name" value="EFR1-like"/>
</dbReference>
<dbReference type="PANTHER" id="PTHR24960:SF79">
    <property type="entry name" value="PHOTOSYSTEM I IRON-SULFUR CENTER"/>
    <property type="match status" value="1"/>
</dbReference>
<comment type="caution">
    <text evidence="6">The sequence shown here is derived from an EMBL/GenBank/DDBJ whole genome shotgun (WGS) entry which is preliminary data.</text>
</comment>
<evidence type="ECO:0000256" key="2">
    <source>
        <dbReference type="ARBA" id="ARBA00022723"/>
    </source>
</evidence>
<dbReference type="SUPFAM" id="SSF54862">
    <property type="entry name" value="4Fe-4S ferredoxins"/>
    <property type="match status" value="1"/>
</dbReference>
<name>A0A9D2J1W9_9BACE</name>
<gene>
    <name evidence="6" type="ORF">H9814_04135</name>
</gene>
<dbReference type="GO" id="GO:0046872">
    <property type="term" value="F:metal ion binding"/>
    <property type="evidence" value="ECO:0007669"/>
    <property type="project" value="UniProtKB-KW"/>
</dbReference>
<keyword evidence="1" id="KW-0004">4Fe-4S</keyword>
<sequence length="247" mass="27594">MIFHFSATGNSRWVARQLAALTGDEPCDIIDCLKANHLPALPDDTERVGVVFPIHSWYAPAPVLDFLSRLAVPASAYRYAVCTCGDDVGKGISRLAKHFPLDAAWSVQMPNTYVPMFNLDAQELARQKVENARTRLPRIAEAVLAKKQAWEVHEGGFPRLKTYIIQPLFIHYYIGTKSFQVDDTCISCGLCAKHCPVSAIRLVDGRPVWSDACIHCMACLHGCPENAIQYGKGTRKKGRYRLEDYLI</sequence>
<dbReference type="Proteomes" id="UP000824028">
    <property type="component" value="Unassembled WGS sequence"/>
</dbReference>
<dbReference type="InterPro" id="IPR050157">
    <property type="entry name" value="PSI_iron-sulfur_center"/>
</dbReference>
<dbReference type="PROSITE" id="PS00198">
    <property type="entry name" value="4FE4S_FER_1"/>
    <property type="match status" value="2"/>
</dbReference>
<accession>A0A9D2J1W9</accession>
<evidence type="ECO:0000259" key="5">
    <source>
        <dbReference type="PROSITE" id="PS51379"/>
    </source>
</evidence>